<feature type="transmembrane region" description="Helical" evidence="1">
    <location>
        <begin position="6"/>
        <end position="29"/>
    </location>
</feature>
<dbReference type="InParanoid" id="A0A0D0DDC7"/>
<evidence type="ECO:0000256" key="1">
    <source>
        <dbReference type="SAM" id="Phobius"/>
    </source>
</evidence>
<protein>
    <submittedName>
        <fullName evidence="2">Uncharacterized protein</fullName>
    </submittedName>
</protein>
<keyword evidence="1" id="KW-1133">Transmembrane helix</keyword>
<keyword evidence="3" id="KW-1185">Reference proteome</keyword>
<reference evidence="2 3" key="1">
    <citation type="submission" date="2014-04" db="EMBL/GenBank/DDBJ databases">
        <authorList>
            <consortium name="DOE Joint Genome Institute"/>
            <person name="Kuo A."/>
            <person name="Kohler A."/>
            <person name="Jargeat P."/>
            <person name="Nagy L.G."/>
            <person name="Floudas D."/>
            <person name="Copeland A."/>
            <person name="Barry K.W."/>
            <person name="Cichocki N."/>
            <person name="Veneault-Fourrey C."/>
            <person name="LaButti K."/>
            <person name="Lindquist E.A."/>
            <person name="Lipzen A."/>
            <person name="Lundell T."/>
            <person name="Morin E."/>
            <person name="Murat C."/>
            <person name="Sun H."/>
            <person name="Tunlid A."/>
            <person name="Henrissat B."/>
            <person name="Grigoriev I.V."/>
            <person name="Hibbett D.S."/>
            <person name="Martin F."/>
            <person name="Nordberg H.P."/>
            <person name="Cantor M.N."/>
            <person name="Hua S.X."/>
        </authorList>
    </citation>
    <scope>NUCLEOTIDE SEQUENCE [LARGE SCALE GENOMIC DNA]</scope>
    <source>
        <strain evidence="2 3">Ve08.2h10</strain>
    </source>
</reference>
<evidence type="ECO:0000313" key="2">
    <source>
        <dbReference type="EMBL" id="KIK95277.1"/>
    </source>
</evidence>
<accession>A0A0D0DDC7</accession>
<feature type="non-terminal residue" evidence="2">
    <location>
        <position position="1"/>
    </location>
</feature>
<proteinExistence type="predicted"/>
<dbReference type="EMBL" id="KN825051">
    <property type="protein sequence ID" value="KIK95277.1"/>
    <property type="molecule type" value="Genomic_DNA"/>
</dbReference>
<keyword evidence="1" id="KW-0472">Membrane</keyword>
<sequence length="159" mass="17925">HHPSAHRVFVGGSLFFFFRPILTALIVALPKAEGLLPKRRLIVAKSTAVFNTYQNFVTLKLHTYSKPFLCLAGYLTYNTVLQLLHSEPERSWTDRCRCSYNTHNQTFVVPPSCSPYDMTLFAYLIAVDTPHPSCSSSVLAKSMSQCSARYSYQVGFAHI</sequence>
<dbReference type="HOGENOM" id="CLU_1664932_0_0_1"/>
<gene>
    <name evidence="2" type="ORF">PAXRUDRAFT_393290</name>
</gene>
<dbReference type="OrthoDB" id="6485510at2759"/>
<keyword evidence="1" id="KW-0812">Transmembrane</keyword>
<name>A0A0D0DDC7_9AGAM</name>
<dbReference type="Proteomes" id="UP000054538">
    <property type="component" value="Unassembled WGS sequence"/>
</dbReference>
<evidence type="ECO:0000313" key="3">
    <source>
        <dbReference type="Proteomes" id="UP000054538"/>
    </source>
</evidence>
<reference evidence="3" key="2">
    <citation type="submission" date="2015-01" db="EMBL/GenBank/DDBJ databases">
        <title>Evolutionary Origins and Diversification of the Mycorrhizal Mutualists.</title>
        <authorList>
            <consortium name="DOE Joint Genome Institute"/>
            <consortium name="Mycorrhizal Genomics Consortium"/>
            <person name="Kohler A."/>
            <person name="Kuo A."/>
            <person name="Nagy L.G."/>
            <person name="Floudas D."/>
            <person name="Copeland A."/>
            <person name="Barry K.W."/>
            <person name="Cichocki N."/>
            <person name="Veneault-Fourrey C."/>
            <person name="LaButti K."/>
            <person name="Lindquist E.A."/>
            <person name="Lipzen A."/>
            <person name="Lundell T."/>
            <person name="Morin E."/>
            <person name="Murat C."/>
            <person name="Riley R."/>
            <person name="Ohm R."/>
            <person name="Sun H."/>
            <person name="Tunlid A."/>
            <person name="Henrissat B."/>
            <person name="Grigoriev I.V."/>
            <person name="Hibbett D.S."/>
            <person name="Martin F."/>
        </authorList>
    </citation>
    <scope>NUCLEOTIDE SEQUENCE [LARGE SCALE GENOMIC DNA]</scope>
    <source>
        <strain evidence="3">Ve08.2h10</strain>
    </source>
</reference>
<organism evidence="2 3">
    <name type="scientific">Paxillus rubicundulus Ve08.2h10</name>
    <dbReference type="NCBI Taxonomy" id="930991"/>
    <lineage>
        <taxon>Eukaryota</taxon>
        <taxon>Fungi</taxon>
        <taxon>Dikarya</taxon>
        <taxon>Basidiomycota</taxon>
        <taxon>Agaricomycotina</taxon>
        <taxon>Agaricomycetes</taxon>
        <taxon>Agaricomycetidae</taxon>
        <taxon>Boletales</taxon>
        <taxon>Paxilineae</taxon>
        <taxon>Paxillaceae</taxon>
        <taxon>Paxillus</taxon>
    </lineage>
</organism>
<dbReference type="AlphaFoldDB" id="A0A0D0DDC7"/>